<dbReference type="Gene3D" id="1.20.910.10">
    <property type="entry name" value="Heme oxygenase-like"/>
    <property type="match status" value="1"/>
</dbReference>
<proteinExistence type="predicted"/>
<dbReference type="SUPFAM" id="SSF48613">
    <property type="entry name" value="Heme oxygenase-like"/>
    <property type="match status" value="1"/>
</dbReference>
<comment type="caution">
    <text evidence="1">The sequence shown here is derived from an EMBL/GenBank/DDBJ whole genome shotgun (WGS) entry which is preliminary data.</text>
</comment>
<gene>
    <name evidence="1" type="ORF">Llon_0911</name>
</gene>
<name>A0A0W0VNK5_9GAMM</name>
<dbReference type="Proteomes" id="UP000054997">
    <property type="component" value="Unassembled WGS sequence"/>
</dbReference>
<accession>A0A0W0VNK5</accession>
<dbReference type="Pfam" id="PF14518">
    <property type="entry name" value="Haem_oxygenas_2"/>
    <property type="match status" value="1"/>
</dbReference>
<keyword evidence="2" id="KW-1185">Reference proteome</keyword>
<evidence type="ECO:0000313" key="2">
    <source>
        <dbReference type="Proteomes" id="UP000054997"/>
    </source>
</evidence>
<dbReference type="InterPro" id="IPR016084">
    <property type="entry name" value="Haem_Oase-like_multi-hlx"/>
</dbReference>
<dbReference type="PATRIC" id="fig|45068.5.peg.981"/>
<sequence>MIAKEMSTNQHITDFHSFLSQVDNSYHERIAKIDLFDTNKTKNWNAGQKKKFAAVFYHLRGYFIEFMWYLANFAEDERIKKIVIDNITEELGMGTKFSHEALYERFAKACGVDIHEEILSKTHYLPFAKEFNHTHIRWLKEHDPLSRFAAFAAYERLDNIDYRNLFDFVRTLDLPSKAHAFFRVHVFVEHFESTFDLLMEIWRECPEKVINAFQFIYSHQYNMWQNLSDAIFKDVKIASPVAP</sequence>
<reference evidence="1 2" key="1">
    <citation type="submission" date="2015-11" db="EMBL/GenBank/DDBJ databases">
        <title>Genomic analysis of 38 Legionella species identifies large and diverse effector repertoires.</title>
        <authorList>
            <person name="Burstein D."/>
            <person name="Amaro F."/>
            <person name="Zusman T."/>
            <person name="Lifshitz Z."/>
            <person name="Cohen O."/>
            <person name="Gilbert J.A."/>
            <person name="Pupko T."/>
            <person name="Shuman H.A."/>
            <person name="Segal G."/>
        </authorList>
    </citation>
    <scope>NUCLEOTIDE SEQUENCE [LARGE SCALE GENOMIC DNA]</scope>
    <source>
        <strain evidence="1 2">ATCC 49505</strain>
    </source>
</reference>
<dbReference type="EMBL" id="LNYK01000014">
    <property type="protein sequence ID" value="KTD21746.1"/>
    <property type="molecule type" value="Genomic_DNA"/>
</dbReference>
<evidence type="ECO:0008006" key="3">
    <source>
        <dbReference type="Google" id="ProtNLM"/>
    </source>
</evidence>
<protein>
    <recommendedName>
        <fullName evidence="3">Pyrroloquinoline quinone (Coenzyme PQQ) biosynthesis protein C</fullName>
    </recommendedName>
</protein>
<dbReference type="AlphaFoldDB" id="A0A0W0VNK5"/>
<dbReference type="SMART" id="SM01236">
    <property type="entry name" value="Haem_oxygenase_2"/>
    <property type="match status" value="1"/>
</dbReference>
<evidence type="ECO:0000313" key="1">
    <source>
        <dbReference type="EMBL" id="KTD21746.1"/>
    </source>
</evidence>
<organism evidence="1 2">
    <name type="scientific">Legionella londiniensis</name>
    <dbReference type="NCBI Taxonomy" id="45068"/>
    <lineage>
        <taxon>Bacteria</taxon>
        <taxon>Pseudomonadati</taxon>
        <taxon>Pseudomonadota</taxon>
        <taxon>Gammaproteobacteria</taxon>
        <taxon>Legionellales</taxon>
        <taxon>Legionellaceae</taxon>
        <taxon>Legionella</taxon>
    </lineage>
</organism>